<evidence type="ECO:0000313" key="10">
    <source>
        <dbReference type="Proteomes" id="UP000768462"/>
    </source>
</evidence>
<evidence type="ECO:0000259" key="8">
    <source>
        <dbReference type="PROSITE" id="PS50928"/>
    </source>
</evidence>
<dbReference type="Proteomes" id="UP000768462">
    <property type="component" value="Unassembled WGS sequence"/>
</dbReference>
<feature type="domain" description="ABC transmembrane type-1" evidence="8">
    <location>
        <begin position="94"/>
        <end position="302"/>
    </location>
</feature>
<proteinExistence type="inferred from homology"/>
<dbReference type="AlphaFoldDB" id="A0A927W805"/>
<feature type="transmembrane region" description="Helical" evidence="7">
    <location>
        <begin position="97"/>
        <end position="114"/>
    </location>
</feature>
<evidence type="ECO:0000256" key="1">
    <source>
        <dbReference type="ARBA" id="ARBA00004651"/>
    </source>
</evidence>
<evidence type="ECO:0000256" key="5">
    <source>
        <dbReference type="ARBA" id="ARBA00022989"/>
    </source>
</evidence>
<gene>
    <name evidence="9" type="ORF">E7215_01775</name>
</gene>
<dbReference type="PROSITE" id="PS50928">
    <property type="entry name" value="ABC_TM1"/>
    <property type="match status" value="1"/>
</dbReference>
<dbReference type="EMBL" id="SVCM01000019">
    <property type="protein sequence ID" value="MBE6058893.1"/>
    <property type="molecule type" value="Genomic_DNA"/>
</dbReference>
<keyword evidence="2 7" id="KW-0813">Transport</keyword>
<evidence type="ECO:0000256" key="2">
    <source>
        <dbReference type="ARBA" id="ARBA00022448"/>
    </source>
</evidence>
<organism evidence="9 10">
    <name type="scientific">Clostridium sulfidigenes</name>
    <dbReference type="NCBI Taxonomy" id="318464"/>
    <lineage>
        <taxon>Bacteria</taxon>
        <taxon>Bacillati</taxon>
        <taxon>Bacillota</taxon>
        <taxon>Clostridia</taxon>
        <taxon>Eubacteriales</taxon>
        <taxon>Clostridiaceae</taxon>
        <taxon>Clostridium</taxon>
    </lineage>
</organism>
<keyword evidence="3" id="KW-1003">Cell membrane</keyword>
<reference evidence="9" key="1">
    <citation type="submission" date="2019-04" db="EMBL/GenBank/DDBJ databases">
        <title>Evolution of Biomass-Degrading Anaerobic Consortia Revealed by Metagenomics.</title>
        <authorList>
            <person name="Peng X."/>
        </authorList>
    </citation>
    <scope>NUCLEOTIDE SEQUENCE</scope>
    <source>
        <strain evidence="9">SIG254</strain>
    </source>
</reference>
<dbReference type="PANTHER" id="PTHR30465:SF0">
    <property type="entry name" value="OLIGOPEPTIDE TRANSPORT SYSTEM PERMEASE PROTEIN APPB"/>
    <property type="match status" value="1"/>
</dbReference>
<feature type="transmembrane region" description="Helical" evidence="7">
    <location>
        <begin position="21"/>
        <end position="40"/>
    </location>
</feature>
<evidence type="ECO:0000313" key="9">
    <source>
        <dbReference type="EMBL" id="MBE6058893.1"/>
    </source>
</evidence>
<comment type="similarity">
    <text evidence="7">Belongs to the binding-protein-dependent transport system permease family.</text>
</comment>
<feature type="transmembrane region" description="Helical" evidence="7">
    <location>
        <begin position="234"/>
        <end position="256"/>
    </location>
</feature>
<keyword evidence="4 7" id="KW-0812">Transmembrane</keyword>
<feature type="transmembrane region" description="Helical" evidence="7">
    <location>
        <begin position="177"/>
        <end position="196"/>
    </location>
</feature>
<dbReference type="Gene3D" id="1.10.3720.10">
    <property type="entry name" value="MetI-like"/>
    <property type="match status" value="1"/>
</dbReference>
<dbReference type="SUPFAM" id="SSF161098">
    <property type="entry name" value="MetI-like"/>
    <property type="match status" value="1"/>
</dbReference>
<evidence type="ECO:0000256" key="4">
    <source>
        <dbReference type="ARBA" id="ARBA00022692"/>
    </source>
</evidence>
<keyword evidence="5 7" id="KW-1133">Transmembrane helix</keyword>
<comment type="caution">
    <text evidence="9">The sequence shown here is derived from an EMBL/GenBank/DDBJ whole genome shotgun (WGS) entry which is preliminary data.</text>
</comment>
<dbReference type="GO" id="GO:0005886">
    <property type="term" value="C:plasma membrane"/>
    <property type="evidence" value="ECO:0007669"/>
    <property type="project" value="UniProtKB-SubCell"/>
</dbReference>
<dbReference type="GO" id="GO:0055085">
    <property type="term" value="P:transmembrane transport"/>
    <property type="evidence" value="ECO:0007669"/>
    <property type="project" value="InterPro"/>
</dbReference>
<evidence type="ECO:0000256" key="7">
    <source>
        <dbReference type="RuleBase" id="RU363032"/>
    </source>
</evidence>
<protein>
    <submittedName>
        <fullName evidence="9">ABC transporter permease subunit</fullName>
    </submittedName>
</protein>
<dbReference type="Pfam" id="PF00528">
    <property type="entry name" value="BPD_transp_1"/>
    <property type="match status" value="1"/>
</dbReference>
<keyword evidence="6 7" id="KW-0472">Membrane</keyword>
<name>A0A927W805_9CLOT</name>
<dbReference type="InterPro" id="IPR000515">
    <property type="entry name" value="MetI-like"/>
</dbReference>
<feature type="transmembrane region" description="Helical" evidence="7">
    <location>
        <begin position="135"/>
        <end position="157"/>
    </location>
</feature>
<feature type="transmembrane region" description="Helical" evidence="7">
    <location>
        <begin position="285"/>
        <end position="308"/>
    </location>
</feature>
<evidence type="ECO:0000256" key="6">
    <source>
        <dbReference type="ARBA" id="ARBA00023136"/>
    </source>
</evidence>
<dbReference type="InterPro" id="IPR035906">
    <property type="entry name" value="MetI-like_sf"/>
</dbReference>
<dbReference type="CDD" id="cd06261">
    <property type="entry name" value="TM_PBP2"/>
    <property type="match status" value="1"/>
</dbReference>
<accession>A0A927W805</accession>
<evidence type="ECO:0000256" key="3">
    <source>
        <dbReference type="ARBA" id="ARBA00022475"/>
    </source>
</evidence>
<dbReference type="PANTHER" id="PTHR30465">
    <property type="entry name" value="INNER MEMBRANE ABC TRANSPORTER"/>
    <property type="match status" value="1"/>
</dbReference>
<sequence length="319" mass="35569">MGGVKMKAEILKVVTKKVLMNILILLVIVFLVIAVTGIPLDFDIVSYNGKHTPNMKMDGVIQNIRNNFKIFLSGEEFNIKVQGETIGQLLAKTATKSLFILFFGTLLAVVIGIPKGIIDSRKKERSGTIKLLQSLIPLSIPDILTIVLVQMGAIYLYNKGISLLGLGPLPAFGDEGFVNAIYPIISISILPAAYIARITATTIEENFEKPYILAARGKGCSRIQIIKNHMLKSIIYGVLSGFPTVMGIMFSSLIIVERLFYFRGMGFYMILFYTTDLIPPYEGGIAFTTFILFLAIFYYLIFMIFNVLKDIILPRTKFH</sequence>
<comment type="subcellular location">
    <subcellularLocation>
        <location evidence="1 7">Cell membrane</location>
        <topology evidence="1 7">Multi-pass membrane protein</topology>
    </subcellularLocation>
</comment>